<keyword evidence="6 8" id="KW-0472">Membrane</keyword>
<reference evidence="10 11" key="1">
    <citation type="submission" date="2013-12" db="EMBL/GenBank/DDBJ databases">
        <title>Draft genome of the parsitic nematode Ancylostoma duodenale.</title>
        <authorList>
            <person name="Mitreva M."/>
        </authorList>
    </citation>
    <scope>NUCLEOTIDE SEQUENCE [LARGE SCALE GENOMIC DNA]</scope>
    <source>
        <strain evidence="10 11">Zhejiang</strain>
    </source>
</reference>
<name>A0A0C2FXE9_9BILA</name>
<evidence type="ECO:0000313" key="10">
    <source>
        <dbReference type="EMBL" id="KIH53250.1"/>
    </source>
</evidence>
<dbReference type="InterPro" id="IPR013099">
    <property type="entry name" value="K_chnl_dom"/>
</dbReference>
<dbReference type="GO" id="GO:0015271">
    <property type="term" value="F:outward rectifier potassium channel activity"/>
    <property type="evidence" value="ECO:0007669"/>
    <property type="project" value="TreeGrafter"/>
</dbReference>
<organism evidence="10 11">
    <name type="scientific">Ancylostoma duodenale</name>
    <dbReference type="NCBI Taxonomy" id="51022"/>
    <lineage>
        <taxon>Eukaryota</taxon>
        <taxon>Metazoa</taxon>
        <taxon>Ecdysozoa</taxon>
        <taxon>Nematoda</taxon>
        <taxon>Chromadorea</taxon>
        <taxon>Rhabditida</taxon>
        <taxon>Rhabditina</taxon>
        <taxon>Rhabditomorpha</taxon>
        <taxon>Strongyloidea</taxon>
        <taxon>Ancylostomatidae</taxon>
        <taxon>Ancylostomatinae</taxon>
        <taxon>Ancylostoma</taxon>
    </lineage>
</organism>
<accession>A0A0C2FXE9</accession>
<sequence>MQKRFQSVANAFQDSKQRHSQLASFLLQSLYTSGCLKELRTRQDSETQIVHDNSLCAITLRPLLQSYDDSIRKALAPHVQWKWDYWNSVYYAGTIFTTIGYGNITCRTPTGRLLTILYALFGIPMMLAVLNVIGKALFGHAQASYVFVRRLFRRRLRQFKKSRGLNSRAGTIDTMTTNDIHADTKQNVEEVATFFNQSKAIV</sequence>
<keyword evidence="4 8" id="KW-1133">Transmembrane helix</keyword>
<dbReference type="Pfam" id="PF07885">
    <property type="entry name" value="Ion_trans_2"/>
    <property type="match status" value="1"/>
</dbReference>
<dbReference type="Proteomes" id="UP000054047">
    <property type="component" value="Unassembled WGS sequence"/>
</dbReference>
<dbReference type="PANTHER" id="PTHR11003:SF335">
    <property type="entry name" value="POTASSIUM CHANNEL DOMAIN-CONTAINING PROTEIN"/>
    <property type="match status" value="1"/>
</dbReference>
<dbReference type="OrthoDB" id="297496at2759"/>
<keyword evidence="7" id="KW-0407">Ion channel</keyword>
<gene>
    <name evidence="10" type="ORF">ANCDUO_16628</name>
</gene>
<comment type="subcellular location">
    <subcellularLocation>
        <location evidence="1">Membrane</location>
        <topology evidence="1">Multi-pass membrane protein</topology>
    </subcellularLocation>
</comment>
<feature type="transmembrane region" description="Helical" evidence="8">
    <location>
        <begin position="136"/>
        <end position="152"/>
    </location>
</feature>
<dbReference type="AlphaFoldDB" id="A0A0C2FXE9"/>
<evidence type="ECO:0000256" key="1">
    <source>
        <dbReference type="ARBA" id="ARBA00004141"/>
    </source>
</evidence>
<dbReference type="SUPFAM" id="SSF81324">
    <property type="entry name" value="Voltage-gated potassium channels"/>
    <property type="match status" value="1"/>
</dbReference>
<dbReference type="Gene3D" id="1.10.287.70">
    <property type="match status" value="1"/>
</dbReference>
<dbReference type="PANTHER" id="PTHR11003">
    <property type="entry name" value="POTASSIUM CHANNEL, SUBFAMILY K"/>
    <property type="match status" value="1"/>
</dbReference>
<evidence type="ECO:0000256" key="7">
    <source>
        <dbReference type="ARBA" id="ARBA00023303"/>
    </source>
</evidence>
<evidence type="ECO:0000256" key="8">
    <source>
        <dbReference type="SAM" id="Phobius"/>
    </source>
</evidence>
<keyword evidence="11" id="KW-1185">Reference proteome</keyword>
<dbReference type="GO" id="GO:0005886">
    <property type="term" value="C:plasma membrane"/>
    <property type="evidence" value="ECO:0007669"/>
    <property type="project" value="TreeGrafter"/>
</dbReference>
<dbReference type="GO" id="GO:0022841">
    <property type="term" value="F:potassium ion leak channel activity"/>
    <property type="evidence" value="ECO:0007669"/>
    <property type="project" value="TreeGrafter"/>
</dbReference>
<protein>
    <submittedName>
        <fullName evidence="10">Ion channel</fullName>
    </submittedName>
</protein>
<evidence type="ECO:0000259" key="9">
    <source>
        <dbReference type="Pfam" id="PF07885"/>
    </source>
</evidence>
<evidence type="ECO:0000256" key="6">
    <source>
        <dbReference type="ARBA" id="ARBA00023136"/>
    </source>
</evidence>
<dbReference type="InterPro" id="IPR003280">
    <property type="entry name" value="2pore_dom_K_chnl"/>
</dbReference>
<evidence type="ECO:0000256" key="2">
    <source>
        <dbReference type="ARBA" id="ARBA00022448"/>
    </source>
</evidence>
<proteinExistence type="predicted"/>
<dbReference type="GO" id="GO:0030322">
    <property type="term" value="P:stabilization of membrane potential"/>
    <property type="evidence" value="ECO:0007669"/>
    <property type="project" value="TreeGrafter"/>
</dbReference>
<evidence type="ECO:0000313" key="11">
    <source>
        <dbReference type="Proteomes" id="UP000054047"/>
    </source>
</evidence>
<evidence type="ECO:0000256" key="4">
    <source>
        <dbReference type="ARBA" id="ARBA00022989"/>
    </source>
</evidence>
<feature type="domain" description="Potassium channel" evidence="9">
    <location>
        <begin position="80"/>
        <end position="137"/>
    </location>
</feature>
<evidence type="ECO:0000256" key="5">
    <source>
        <dbReference type="ARBA" id="ARBA00023065"/>
    </source>
</evidence>
<keyword evidence="5" id="KW-0406">Ion transport</keyword>
<keyword evidence="2" id="KW-0813">Transport</keyword>
<evidence type="ECO:0000256" key="3">
    <source>
        <dbReference type="ARBA" id="ARBA00022692"/>
    </source>
</evidence>
<dbReference type="EMBL" id="KN741672">
    <property type="protein sequence ID" value="KIH53250.1"/>
    <property type="molecule type" value="Genomic_DNA"/>
</dbReference>
<keyword evidence="3 8" id="KW-0812">Transmembrane</keyword>